<dbReference type="HOGENOM" id="CLU_096876_1_0_1"/>
<evidence type="ECO:0000256" key="1">
    <source>
        <dbReference type="ARBA" id="ARBA00004141"/>
    </source>
</evidence>
<reference evidence="7 9" key="2">
    <citation type="journal article" date="2013" name="Nature">
        <title>Insights into bilaterian evolution from three spiralian genomes.</title>
        <authorList>
            <person name="Simakov O."/>
            <person name="Marletaz F."/>
            <person name="Cho S.J."/>
            <person name="Edsinger-Gonzales E."/>
            <person name="Havlak P."/>
            <person name="Hellsten U."/>
            <person name="Kuo D.H."/>
            <person name="Larsson T."/>
            <person name="Lv J."/>
            <person name="Arendt D."/>
            <person name="Savage R."/>
            <person name="Osoegawa K."/>
            <person name="de Jong P."/>
            <person name="Grimwood J."/>
            <person name="Chapman J.A."/>
            <person name="Shapiro H."/>
            <person name="Aerts A."/>
            <person name="Otillar R.P."/>
            <person name="Terry A.Y."/>
            <person name="Boore J.L."/>
            <person name="Grigoriev I.V."/>
            <person name="Lindberg D.R."/>
            <person name="Seaver E.C."/>
            <person name="Weisblat D.A."/>
            <person name="Putnam N.H."/>
            <person name="Rokhsar D.S."/>
        </authorList>
    </citation>
    <scope>NUCLEOTIDE SEQUENCE</scope>
</reference>
<accession>T1ELW5</accession>
<dbReference type="RefSeq" id="XP_009012365.1">
    <property type="nucleotide sequence ID" value="XM_009014117.1"/>
</dbReference>
<dbReference type="PANTHER" id="PTHR13180">
    <property type="entry name" value="SMALL MEMBRANE PROTEIN-RELATED"/>
    <property type="match status" value="1"/>
</dbReference>
<dbReference type="Proteomes" id="UP000015101">
    <property type="component" value="Unassembled WGS sequence"/>
</dbReference>
<reference evidence="8" key="3">
    <citation type="submission" date="2015-06" db="UniProtKB">
        <authorList>
            <consortium name="EnsemblMetazoa"/>
        </authorList>
    </citation>
    <scope>IDENTIFICATION</scope>
</reference>
<dbReference type="STRING" id="6412.T1ELW5"/>
<proteinExistence type="inferred from homology"/>
<dbReference type="CTD" id="20197565"/>
<evidence type="ECO:0000313" key="7">
    <source>
        <dbReference type="EMBL" id="ESO09272.1"/>
    </source>
</evidence>
<dbReference type="eggNOG" id="KOG3393">
    <property type="taxonomic scope" value="Eukaryota"/>
</dbReference>
<dbReference type="FunCoup" id="T1ELW5">
    <property type="interactions" value="861"/>
</dbReference>
<feature type="transmembrane region" description="Helical" evidence="6">
    <location>
        <begin position="105"/>
        <end position="130"/>
    </location>
</feature>
<feature type="transmembrane region" description="Helical" evidence="6">
    <location>
        <begin position="136"/>
        <end position="157"/>
    </location>
</feature>
<comment type="similarity">
    <text evidence="2">Belongs to the UPF0220 family.</text>
</comment>
<dbReference type="GO" id="GO:0032511">
    <property type="term" value="P:late endosome to vacuole transport via multivesicular body sorting pathway"/>
    <property type="evidence" value="ECO:0000318"/>
    <property type="project" value="GO_Central"/>
</dbReference>
<evidence type="ECO:0000313" key="9">
    <source>
        <dbReference type="Proteomes" id="UP000015101"/>
    </source>
</evidence>
<dbReference type="AlphaFoldDB" id="T1ELW5"/>
<dbReference type="EMBL" id="AMQM01002920">
    <property type="status" value="NOT_ANNOTATED_CDS"/>
    <property type="molecule type" value="Genomic_DNA"/>
</dbReference>
<feature type="transmembrane region" description="Helical" evidence="6">
    <location>
        <begin position="32"/>
        <end position="50"/>
    </location>
</feature>
<keyword evidence="4 6" id="KW-1133">Transmembrane helix</keyword>
<sequence length="167" mass="18459">MSSCLDACRCHDCYGCCPDWEVFNVVKEKRNLISSIVAGALFSIGWWIVIDAACQYPDQENFHHACHTCGVISTIALFMINSVSNSLIRGENYTDGCIGSTGARIWLFTGFVLGFAALIAASWILFGVYVVPGKAIVWPGVAIFLQNFFIFMGSMVFKFGRTEDNWG</sequence>
<organism evidence="8 9">
    <name type="scientific">Helobdella robusta</name>
    <name type="common">Californian leech</name>
    <dbReference type="NCBI Taxonomy" id="6412"/>
    <lineage>
        <taxon>Eukaryota</taxon>
        <taxon>Metazoa</taxon>
        <taxon>Spiralia</taxon>
        <taxon>Lophotrochozoa</taxon>
        <taxon>Annelida</taxon>
        <taxon>Clitellata</taxon>
        <taxon>Hirudinea</taxon>
        <taxon>Rhynchobdellida</taxon>
        <taxon>Glossiphoniidae</taxon>
        <taxon>Helobdella</taxon>
    </lineage>
</organism>
<evidence type="ECO:0000256" key="2">
    <source>
        <dbReference type="ARBA" id="ARBA00005335"/>
    </source>
</evidence>
<name>T1ELW5_HELRO</name>
<comment type="subcellular location">
    <subcellularLocation>
        <location evidence="1">Membrane</location>
        <topology evidence="1">Multi-pass membrane protein</topology>
    </subcellularLocation>
</comment>
<dbReference type="KEGG" id="hro:HELRODRAFT_156430"/>
<dbReference type="InterPro" id="IPR007919">
    <property type="entry name" value="UPF0220"/>
</dbReference>
<dbReference type="GeneID" id="20197565"/>
<gene>
    <name evidence="8" type="primary">20197565</name>
    <name evidence="7" type="ORF">HELRODRAFT_156430</name>
</gene>
<dbReference type="InParanoid" id="T1ELW5"/>
<dbReference type="OrthoDB" id="268928at2759"/>
<evidence type="ECO:0000313" key="8">
    <source>
        <dbReference type="EnsemblMetazoa" id="HelroP156430"/>
    </source>
</evidence>
<evidence type="ECO:0000256" key="3">
    <source>
        <dbReference type="ARBA" id="ARBA00022692"/>
    </source>
</evidence>
<evidence type="ECO:0008006" key="10">
    <source>
        <dbReference type="Google" id="ProtNLM"/>
    </source>
</evidence>
<dbReference type="GO" id="GO:0016020">
    <property type="term" value="C:membrane"/>
    <property type="evidence" value="ECO:0007669"/>
    <property type="project" value="UniProtKB-SubCell"/>
</dbReference>
<dbReference type="EMBL" id="KB095959">
    <property type="protein sequence ID" value="ESO09272.1"/>
    <property type="molecule type" value="Genomic_DNA"/>
</dbReference>
<feature type="transmembrane region" description="Helical" evidence="6">
    <location>
        <begin position="62"/>
        <end position="84"/>
    </location>
</feature>
<reference evidence="9" key="1">
    <citation type="submission" date="2012-12" db="EMBL/GenBank/DDBJ databases">
        <authorList>
            <person name="Hellsten U."/>
            <person name="Grimwood J."/>
            <person name="Chapman J.A."/>
            <person name="Shapiro H."/>
            <person name="Aerts A."/>
            <person name="Otillar R.P."/>
            <person name="Terry A.Y."/>
            <person name="Boore J.L."/>
            <person name="Simakov O."/>
            <person name="Marletaz F."/>
            <person name="Cho S.-J."/>
            <person name="Edsinger-Gonzales E."/>
            <person name="Havlak P."/>
            <person name="Kuo D.-H."/>
            <person name="Larsson T."/>
            <person name="Lv J."/>
            <person name="Arendt D."/>
            <person name="Savage R."/>
            <person name="Osoegawa K."/>
            <person name="de Jong P."/>
            <person name="Lindberg D.R."/>
            <person name="Seaver E.C."/>
            <person name="Weisblat D.A."/>
            <person name="Putnam N.H."/>
            <person name="Grigoriev I.V."/>
            <person name="Rokhsar D.S."/>
        </authorList>
    </citation>
    <scope>NUCLEOTIDE SEQUENCE</scope>
</reference>
<keyword evidence="9" id="KW-1185">Reference proteome</keyword>
<evidence type="ECO:0000256" key="6">
    <source>
        <dbReference type="SAM" id="Phobius"/>
    </source>
</evidence>
<keyword evidence="3 6" id="KW-0812">Transmembrane</keyword>
<dbReference type="EnsemblMetazoa" id="HelroT156430">
    <property type="protein sequence ID" value="HelroP156430"/>
    <property type="gene ID" value="HelroG156430"/>
</dbReference>
<protein>
    <recommendedName>
        <fullName evidence="10">Transmembrane protein 50A</fullName>
    </recommendedName>
</protein>
<evidence type="ECO:0000256" key="4">
    <source>
        <dbReference type="ARBA" id="ARBA00022989"/>
    </source>
</evidence>
<dbReference type="OMA" id="GYVVPQK"/>
<evidence type="ECO:0000256" key="5">
    <source>
        <dbReference type="ARBA" id="ARBA00023136"/>
    </source>
</evidence>
<dbReference type="Pfam" id="PF05255">
    <property type="entry name" value="UPF0220"/>
    <property type="match status" value="1"/>
</dbReference>
<keyword evidence="5 6" id="KW-0472">Membrane</keyword>